<gene>
    <name evidence="2" type="ORF">SEMRO_25_G017200.1</name>
</gene>
<feature type="chain" id="PRO_5040206688" evidence="1">
    <location>
        <begin position="27"/>
        <end position="402"/>
    </location>
</feature>
<feature type="signal peptide" evidence="1">
    <location>
        <begin position="1"/>
        <end position="26"/>
    </location>
</feature>
<protein>
    <submittedName>
        <fullName evidence="2">Integral membrane protein</fullName>
    </submittedName>
</protein>
<dbReference type="Pfam" id="PF26146">
    <property type="entry name" value="PI-PLC_X"/>
    <property type="match status" value="1"/>
</dbReference>
<keyword evidence="1" id="KW-0732">Signal</keyword>
<evidence type="ECO:0000256" key="1">
    <source>
        <dbReference type="SAM" id="SignalP"/>
    </source>
</evidence>
<reference evidence="2" key="1">
    <citation type="submission" date="2020-06" db="EMBL/GenBank/DDBJ databases">
        <authorList>
            <consortium name="Plant Systems Biology data submission"/>
        </authorList>
    </citation>
    <scope>NUCLEOTIDE SEQUENCE</scope>
    <source>
        <strain evidence="2">D6</strain>
    </source>
</reference>
<dbReference type="PANTHER" id="PTHR13593">
    <property type="match status" value="1"/>
</dbReference>
<dbReference type="EMBL" id="CAICTM010000025">
    <property type="protein sequence ID" value="CAB9497777.1"/>
    <property type="molecule type" value="Genomic_DNA"/>
</dbReference>
<name>A0A9N8D773_9STRA</name>
<dbReference type="PANTHER" id="PTHR13593:SF140">
    <property type="entry name" value="PLC-LIKE PHOSPHODIESTERASE"/>
    <property type="match status" value="1"/>
</dbReference>
<evidence type="ECO:0000313" key="3">
    <source>
        <dbReference type="Proteomes" id="UP001153069"/>
    </source>
</evidence>
<evidence type="ECO:0000313" key="2">
    <source>
        <dbReference type="EMBL" id="CAB9497777.1"/>
    </source>
</evidence>
<dbReference type="InterPro" id="IPR017946">
    <property type="entry name" value="PLC-like_Pdiesterase_TIM-brl"/>
</dbReference>
<dbReference type="PROSITE" id="PS50007">
    <property type="entry name" value="PIPLC_X_DOMAIN"/>
    <property type="match status" value="1"/>
</dbReference>
<dbReference type="SUPFAM" id="SSF51695">
    <property type="entry name" value="PLC-like phosphodiesterases"/>
    <property type="match status" value="1"/>
</dbReference>
<proteinExistence type="predicted"/>
<dbReference type="GO" id="GO:0006629">
    <property type="term" value="P:lipid metabolic process"/>
    <property type="evidence" value="ECO:0007669"/>
    <property type="project" value="InterPro"/>
</dbReference>
<dbReference type="GO" id="GO:0008081">
    <property type="term" value="F:phosphoric diester hydrolase activity"/>
    <property type="evidence" value="ECO:0007669"/>
    <property type="project" value="InterPro"/>
</dbReference>
<dbReference type="InterPro" id="IPR051057">
    <property type="entry name" value="PI-PLC_domain"/>
</dbReference>
<comment type="caution">
    <text evidence="2">The sequence shown here is derived from an EMBL/GenBank/DDBJ whole genome shotgun (WGS) entry which is preliminary data.</text>
</comment>
<dbReference type="OrthoDB" id="191594at2759"/>
<sequence length="402" mass="43819">MANSTACKACVIFVVILLAAGGGILAWQLLSKDDNDGSMETGDKGGLFGTGLFAANNNNASSTTDSSSTVTSTLAPTMSMAPSAAPSAMPFEYEYRFNRCTPDAAQCCNGLENLCNWPVNDILFGIPHNAMATNDVFLVPNQLRPVEEALEAGFRGINVDFCVCQGLVKLCHGFCGLGEVDPKEFLERVVTFMDQPENQNDVFLLTMELNSDAGQTVDLNVIYDTVLTQVEGFTDNLYVHEGPGEPWPTLGTLIANNKRLIAFHFNGPDCSEAASCPDGMHYYFQYAQETPFDMPSIDSILDKETSCIITRGATTTDGSFFGVNNFVEASAFDLDNQLEAATQANSLEFAKEHIEACSRIKQDGVYYGDPNVNLLYVDFWHVGNIVQLVQEHNQRLGEYTGN</sequence>
<dbReference type="Proteomes" id="UP001153069">
    <property type="component" value="Unassembled WGS sequence"/>
</dbReference>
<dbReference type="AlphaFoldDB" id="A0A9N8D773"/>
<organism evidence="2 3">
    <name type="scientific">Seminavis robusta</name>
    <dbReference type="NCBI Taxonomy" id="568900"/>
    <lineage>
        <taxon>Eukaryota</taxon>
        <taxon>Sar</taxon>
        <taxon>Stramenopiles</taxon>
        <taxon>Ochrophyta</taxon>
        <taxon>Bacillariophyta</taxon>
        <taxon>Bacillariophyceae</taxon>
        <taxon>Bacillariophycidae</taxon>
        <taxon>Naviculales</taxon>
        <taxon>Naviculaceae</taxon>
        <taxon>Seminavis</taxon>
    </lineage>
</organism>
<accession>A0A9N8D773</accession>
<keyword evidence="3" id="KW-1185">Reference proteome</keyword>